<accession>A0A200PXW0</accession>
<dbReference type="STRING" id="56857.A0A200PXW0"/>
<protein>
    <submittedName>
        <fullName evidence="1">Uncharacterized protein</fullName>
    </submittedName>
</protein>
<reference evidence="1 2" key="1">
    <citation type="journal article" date="2017" name="Mol. Plant">
        <title>The Genome of Medicinal Plant Macleaya cordata Provides New Insights into Benzylisoquinoline Alkaloids Metabolism.</title>
        <authorList>
            <person name="Liu X."/>
            <person name="Liu Y."/>
            <person name="Huang P."/>
            <person name="Ma Y."/>
            <person name="Qing Z."/>
            <person name="Tang Q."/>
            <person name="Cao H."/>
            <person name="Cheng P."/>
            <person name="Zheng Y."/>
            <person name="Yuan Z."/>
            <person name="Zhou Y."/>
            <person name="Liu J."/>
            <person name="Tang Z."/>
            <person name="Zhuo Y."/>
            <person name="Zhang Y."/>
            <person name="Yu L."/>
            <person name="Huang J."/>
            <person name="Yang P."/>
            <person name="Peng Q."/>
            <person name="Zhang J."/>
            <person name="Jiang W."/>
            <person name="Zhang Z."/>
            <person name="Lin K."/>
            <person name="Ro D.K."/>
            <person name="Chen X."/>
            <person name="Xiong X."/>
            <person name="Shang Y."/>
            <person name="Huang S."/>
            <person name="Zeng J."/>
        </authorList>
    </citation>
    <scope>NUCLEOTIDE SEQUENCE [LARGE SCALE GENOMIC DNA]</scope>
    <source>
        <strain evidence="2">cv. BLH2017</strain>
        <tissue evidence="1">Root</tissue>
    </source>
</reference>
<dbReference type="AlphaFoldDB" id="A0A200PXW0"/>
<dbReference type="OMA" id="SYNLELM"/>
<comment type="caution">
    <text evidence="1">The sequence shown here is derived from an EMBL/GenBank/DDBJ whole genome shotgun (WGS) entry which is preliminary data.</text>
</comment>
<name>A0A200PXW0_MACCD</name>
<dbReference type="PANTHER" id="PTHR31549:SF80">
    <property type="entry name" value="OS12G0481000 PROTEIN"/>
    <property type="match status" value="1"/>
</dbReference>
<dbReference type="Proteomes" id="UP000195402">
    <property type="component" value="Unassembled WGS sequence"/>
</dbReference>
<gene>
    <name evidence="1" type="ORF">BVC80_8853g21</name>
</gene>
<evidence type="ECO:0000313" key="2">
    <source>
        <dbReference type="Proteomes" id="UP000195402"/>
    </source>
</evidence>
<dbReference type="InterPro" id="IPR004158">
    <property type="entry name" value="DUF247_pln"/>
</dbReference>
<dbReference type="Pfam" id="PF03140">
    <property type="entry name" value="DUF247"/>
    <property type="match status" value="1"/>
</dbReference>
<keyword evidence="2" id="KW-1185">Reference proteome</keyword>
<dbReference type="InParanoid" id="A0A200PXW0"/>
<dbReference type="PANTHER" id="PTHR31549">
    <property type="entry name" value="PROTEIN, PUTATIVE (DUF247)-RELATED-RELATED"/>
    <property type="match status" value="1"/>
</dbReference>
<sequence length="123" mass="14686">MEVHKERALRHFVKRSREPLESYNLELMKVVHLLKESYVQLEEAWEDDDNRFIELMIRDGCFILEFLAKYWDDYAHNDPMFSYHGKIVNYNSVMQDLLMVENQLPYLVFFTLMFIGGRSAAAA</sequence>
<dbReference type="OrthoDB" id="971878at2759"/>
<proteinExistence type="predicted"/>
<dbReference type="EMBL" id="MVGT01003860">
    <property type="protein sequence ID" value="OVA03079.1"/>
    <property type="molecule type" value="Genomic_DNA"/>
</dbReference>
<organism evidence="1 2">
    <name type="scientific">Macleaya cordata</name>
    <name type="common">Five-seeded plume-poppy</name>
    <name type="synonym">Bocconia cordata</name>
    <dbReference type="NCBI Taxonomy" id="56857"/>
    <lineage>
        <taxon>Eukaryota</taxon>
        <taxon>Viridiplantae</taxon>
        <taxon>Streptophyta</taxon>
        <taxon>Embryophyta</taxon>
        <taxon>Tracheophyta</taxon>
        <taxon>Spermatophyta</taxon>
        <taxon>Magnoliopsida</taxon>
        <taxon>Ranunculales</taxon>
        <taxon>Papaveraceae</taxon>
        <taxon>Papaveroideae</taxon>
        <taxon>Macleaya</taxon>
    </lineage>
</organism>
<evidence type="ECO:0000313" key="1">
    <source>
        <dbReference type="EMBL" id="OVA03079.1"/>
    </source>
</evidence>